<dbReference type="InterPro" id="IPR012000">
    <property type="entry name" value="Thiamin_PyroP_enz_cen_dom"/>
</dbReference>
<evidence type="ECO:0000313" key="9">
    <source>
        <dbReference type="Proteomes" id="UP001500929"/>
    </source>
</evidence>
<evidence type="ECO:0000256" key="3">
    <source>
        <dbReference type="ARBA" id="ARBA00023052"/>
    </source>
</evidence>
<evidence type="ECO:0000259" key="7">
    <source>
        <dbReference type="Pfam" id="PF02776"/>
    </source>
</evidence>
<dbReference type="PROSITE" id="PS00187">
    <property type="entry name" value="TPP_ENZYMES"/>
    <property type="match status" value="1"/>
</dbReference>
<dbReference type="PANTHER" id="PTHR18968:SF13">
    <property type="entry name" value="ACETOLACTATE SYNTHASE CATALYTIC SUBUNIT, MITOCHONDRIAL"/>
    <property type="match status" value="1"/>
</dbReference>
<feature type="domain" description="Thiamine pyrophosphate enzyme TPP-binding" evidence="6">
    <location>
        <begin position="395"/>
        <end position="529"/>
    </location>
</feature>
<dbReference type="SUPFAM" id="SSF52467">
    <property type="entry name" value="DHS-like NAD/FAD-binding domain"/>
    <property type="match status" value="1"/>
</dbReference>
<dbReference type="Gene3D" id="3.40.50.970">
    <property type="match status" value="2"/>
</dbReference>
<keyword evidence="9" id="KW-1185">Reference proteome</keyword>
<proteinExistence type="inferred from homology"/>
<dbReference type="Gene3D" id="3.40.50.1220">
    <property type="entry name" value="TPP-binding domain"/>
    <property type="match status" value="1"/>
</dbReference>
<accession>A0ABP5QFC2</accession>
<evidence type="ECO:0000256" key="4">
    <source>
        <dbReference type="RuleBase" id="RU362132"/>
    </source>
</evidence>
<comment type="caution">
    <text evidence="8">The sequence shown here is derived from an EMBL/GenBank/DDBJ whole genome shotgun (WGS) entry which is preliminary data.</text>
</comment>
<name>A0ABP5QFC2_9MICO</name>
<gene>
    <name evidence="8" type="ORF">GCM10009851_19120</name>
</gene>
<feature type="domain" description="Thiamine pyrophosphate enzyme central" evidence="5">
    <location>
        <begin position="203"/>
        <end position="329"/>
    </location>
</feature>
<dbReference type="SUPFAM" id="SSF52518">
    <property type="entry name" value="Thiamin diphosphate-binding fold (THDP-binding)"/>
    <property type="match status" value="2"/>
</dbReference>
<dbReference type="EMBL" id="BAAAQY010000005">
    <property type="protein sequence ID" value="GAA2234265.1"/>
    <property type="molecule type" value="Genomic_DNA"/>
</dbReference>
<dbReference type="InterPro" id="IPR029061">
    <property type="entry name" value="THDP-binding"/>
</dbReference>
<dbReference type="Pfam" id="PF00205">
    <property type="entry name" value="TPP_enzyme_M"/>
    <property type="match status" value="1"/>
</dbReference>
<evidence type="ECO:0000256" key="1">
    <source>
        <dbReference type="ARBA" id="ARBA00001964"/>
    </source>
</evidence>
<evidence type="ECO:0000259" key="5">
    <source>
        <dbReference type="Pfam" id="PF00205"/>
    </source>
</evidence>
<dbReference type="CDD" id="cd07035">
    <property type="entry name" value="TPP_PYR_POX_like"/>
    <property type="match status" value="1"/>
</dbReference>
<dbReference type="PANTHER" id="PTHR18968">
    <property type="entry name" value="THIAMINE PYROPHOSPHATE ENZYMES"/>
    <property type="match status" value="1"/>
</dbReference>
<feature type="domain" description="Thiamine pyrophosphate enzyme N-terminal TPP-binding" evidence="7">
    <location>
        <begin position="10"/>
        <end position="126"/>
    </location>
</feature>
<dbReference type="InterPro" id="IPR011766">
    <property type="entry name" value="TPP_enzyme_TPP-bd"/>
</dbReference>
<organism evidence="8 9">
    <name type="scientific">Herbiconiux moechotypicola</name>
    <dbReference type="NCBI Taxonomy" id="637393"/>
    <lineage>
        <taxon>Bacteria</taxon>
        <taxon>Bacillati</taxon>
        <taxon>Actinomycetota</taxon>
        <taxon>Actinomycetes</taxon>
        <taxon>Micrococcales</taxon>
        <taxon>Microbacteriaceae</taxon>
        <taxon>Herbiconiux</taxon>
    </lineage>
</organism>
<comment type="cofactor">
    <cofactor evidence="1">
        <name>thiamine diphosphate</name>
        <dbReference type="ChEBI" id="CHEBI:58937"/>
    </cofactor>
</comment>
<dbReference type="Proteomes" id="UP001500929">
    <property type="component" value="Unassembled WGS sequence"/>
</dbReference>
<dbReference type="Pfam" id="PF02776">
    <property type="entry name" value="TPP_enzyme_N"/>
    <property type="match status" value="1"/>
</dbReference>
<dbReference type="InterPro" id="IPR029035">
    <property type="entry name" value="DHS-like_NAD/FAD-binding_dom"/>
</dbReference>
<keyword evidence="3 4" id="KW-0786">Thiamine pyrophosphate</keyword>
<evidence type="ECO:0000259" key="6">
    <source>
        <dbReference type="Pfam" id="PF02775"/>
    </source>
</evidence>
<evidence type="ECO:0000313" key="8">
    <source>
        <dbReference type="EMBL" id="GAA2234265.1"/>
    </source>
</evidence>
<sequence>MRLVNDERRTTGTAMIQALERNGVELVLGIPGTHNIELYRGLERSTTIRHVLTKHEQGAAYAADGYARATGRPGVVVTTSGPGLTNALTGMANAYADSVPMLVISPAIPTGQERSDIGWLHEMKDQRAAVDNIATRSVRAGTPAAAVDAVHEAFARWAVERPRPVHIEVPLDVLEAEWDPSQDALLAPWRTPSPAAPAPEAVARTAELVEASPLVVIVAGGGAVGASESLTLLAERLAAPVVTTTLGKGVLDERHPLCVGEFATNTAVSSLLERADLVLAIGTEIAVPEVWGGVTTPRVRVDIDPAQLHKNIRADVAVHADADLFARALLGAVEAREHTGRVELVAEVRAEILEGMEAAIGRWRAIQDELSAALPADTIVTGDSSQVSYLGTGPFWRFAEPRHYLVTTGFSTLGYSLPAAIGAKLAFPEAPVVCLVGDGAFLFSAQEVLTARELGLPLPIVVVDNAGFAEIRQNMTDAGMPPLAVDYAPLGMEAFAHAVGVAFRSVDGVGELAAAVADALTAPGPTLLHLQIT</sequence>
<evidence type="ECO:0000256" key="2">
    <source>
        <dbReference type="ARBA" id="ARBA00007812"/>
    </source>
</evidence>
<dbReference type="InterPro" id="IPR045229">
    <property type="entry name" value="TPP_enz"/>
</dbReference>
<dbReference type="Pfam" id="PF02775">
    <property type="entry name" value="TPP_enzyme_C"/>
    <property type="match status" value="1"/>
</dbReference>
<protein>
    <submittedName>
        <fullName evidence="8">5-guanidino-2-oxopentanoate decarboxylase</fullName>
    </submittedName>
</protein>
<reference evidence="9" key="1">
    <citation type="journal article" date="2019" name="Int. J. Syst. Evol. Microbiol.">
        <title>The Global Catalogue of Microorganisms (GCM) 10K type strain sequencing project: providing services to taxonomists for standard genome sequencing and annotation.</title>
        <authorList>
            <consortium name="The Broad Institute Genomics Platform"/>
            <consortium name="The Broad Institute Genome Sequencing Center for Infectious Disease"/>
            <person name="Wu L."/>
            <person name="Ma J."/>
        </authorList>
    </citation>
    <scope>NUCLEOTIDE SEQUENCE [LARGE SCALE GENOMIC DNA]</scope>
    <source>
        <strain evidence="9">JCM 16117</strain>
    </source>
</reference>
<dbReference type="CDD" id="cd00568">
    <property type="entry name" value="TPP_enzymes"/>
    <property type="match status" value="1"/>
</dbReference>
<dbReference type="InterPro" id="IPR012001">
    <property type="entry name" value="Thiamin_PyroP_enz_TPP-bd_dom"/>
</dbReference>
<dbReference type="InterPro" id="IPR000399">
    <property type="entry name" value="TPP-bd_CS"/>
</dbReference>
<comment type="similarity">
    <text evidence="2 4">Belongs to the TPP enzyme family.</text>
</comment>